<dbReference type="GO" id="GO:0019031">
    <property type="term" value="C:viral envelope"/>
    <property type="evidence" value="ECO:0007669"/>
    <property type="project" value="UniProtKB-KW"/>
</dbReference>
<feature type="region of interest" description="MPER; binding to GalCer" evidence="32">
    <location>
        <begin position="659"/>
        <end position="680"/>
    </location>
</feature>
<evidence type="ECO:0000313" key="38">
    <source>
        <dbReference type="Proteomes" id="UP000172048"/>
    </source>
</evidence>
<feature type="disulfide bond" evidence="32">
    <location>
        <begin position="234"/>
        <end position="245"/>
    </location>
</feature>
<proteinExistence type="inferred from homology"/>
<evidence type="ECO:0000256" key="18">
    <source>
        <dbReference type="ARBA" id="ARBA00022844"/>
    </source>
</evidence>
<keyword evidence="20 32" id="KW-0261">Viral envelope protein</keyword>
<comment type="caution">
    <text evidence="32 33">Lacks conserved residue(s) required for the propagation of feature annotation.</text>
</comment>
<feature type="domain" description="Retroviral envelope protein GP41-like" evidence="36">
    <location>
        <begin position="527"/>
        <end position="719"/>
    </location>
</feature>
<dbReference type="HAMAP" id="MF_04083">
    <property type="entry name" value="HIV_ENV"/>
    <property type="match status" value="1"/>
</dbReference>
<evidence type="ECO:0000256" key="26">
    <source>
        <dbReference type="ARBA" id="ARBA00023139"/>
    </source>
</evidence>
<keyword evidence="18 32" id="KW-0946">Virion</keyword>
<reference evidence="37 38" key="1">
    <citation type="submission" date="2013-11" db="EMBL/GenBank/DDBJ databases">
        <title>Characterization of near full-length genome sequences for standard panels of HIV-1 isolates established at the External Quality Assurance Program Oversight Laboratory (EQAPOL).</title>
        <authorList>
            <person name="Hora B."/>
            <person name="Chen Y."/>
            <person name="Denny T.N."/>
            <person name="Busch M."/>
            <person name="Tadokoro K."/>
            <person name="Gao F."/>
        </authorList>
    </citation>
    <scope>NUCLEOTIDE SEQUENCE [LARGE SCALE GENOMIC DNA]</scope>
    <source>
        <strain evidence="37">DE00111JP003</strain>
    </source>
</reference>
<keyword evidence="24 32" id="KW-0175">Coiled coil</keyword>
<comment type="domain">
    <text evidence="32 33">The 17 amino acids long immunosuppressive region is present in many retroviral envelope proteins. Synthetic peptides derived from this relatively conserved sequence inhibit immune function in vitro and in vivo.</text>
</comment>
<dbReference type="InterPro" id="IPR037527">
    <property type="entry name" value="Gp160"/>
</dbReference>
<evidence type="ECO:0000256" key="11">
    <source>
        <dbReference type="ARBA" id="ARBA00022581"/>
    </source>
</evidence>
<evidence type="ECO:0000313" key="37">
    <source>
        <dbReference type="EMBL" id="AHC30141.1"/>
    </source>
</evidence>
<evidence type="ECO:0000256" key="33">
    <source>
        <dbReference type="RuleBase" id="RU363095"/>
    </source>
</evidence>
<organismHost>
    <name type="scientific">Homo sapiens</name>
    <name type="common">Human</name>
    <dbReference type="NCBI Taxonomy" id="9606"/>
</organismHost>
<keyword evidence="25 32" id="KW-0472">Membrane</keyword>
<feature type="lipid moiety-binding region" description="S-palmitoyl cysteine; by host" evidence="32">
    <location>
        <position position="761"/>
    </location>
</feature>
<dbReference type="Gene3D" id="1.10.287.210">
    <property type="match status" value="1"/>
</dbReference>
<feature type="transmembrane region" description="Helical" evidence="33">
    <location>
        <begin position="509"/>
        <end position="532"/>
    </location>
</feature>
<dbReference type="GO" id="GO:0005198">
    <property type="term" value="F:structural molecule activity"/>
    <property type="evidence" value="ECO:0007669"/>
    <property type="project" value="UniProtKB-UniRule"/>
</dbReference>
<dbReference type="Pfam" id="PF00517">
    <property type="entry name" value="GP41"/>
    <property type="match status" value="1"/>
</dbReference>
<dbReference type="InterPro" id="IPR000777">
    <property type="entry name" value="HIV1_Gp120"/>
</dbReference>
<comment type="function">
    <text evidence="32">Transmembrane protein gp41: Acts as a class I viral fusion protein. Under the current model, the protein has at least 3 conformational states: pre-fusion native state, pre-hairpin intermediate state, and post-fusion hairpin state. During fusion of viral and target intracellular membranes, the coiled coil regions (heptad repeats) assume a trimer-of-hairpins structure, positioning the fusion peptide in close proximity to the C-terminal region of the ectodomain. The formation of this structure appears to drive apposition and subsequent fusion of viral and target cell membranes. Complete fusion occurs in host cell endosomes and is dynamin-dependent, however some lipid transfer might occur at the plasma membrane. The virus undergoes clathrin-dependent internalization long before endosomal fusion, thus minimizing the surface exposure of conserved viral epitopes during fusion and reducing the efficacy of inhibitors targeting these epitopes. Membranes fusion leads to delivery of the nucleocapsid into the cytoplasm.</text>
</comment>
<dbReference type="GO" id="GO:0075512">
    <property type="term" value="P:clathrin-dependent endocytosis of virus by host cell"/>
    <property type="evidence" value="ECO:0007669"/>
    <property type="project" value="UniProtKB-UniRule"/>
</dbReference>
<evidence type="ECO:0000256" key="34">
    <source>
        <dbReference type="SAM" id="MobiDB-lite"/>
    </source>
</evidence>
<sequence length="860" mass="97757">MRVKETQMNWPNLWKWGTLILGLVMICSASNNLWVTVHYGVPVWRDAVTTLFCASDAKAHETEVHNVWATHACVPTDPNPQEIHLENVTENYNMWKNNMVEQMQEDVISLWDQSLKPCVKLTPLCVTMNCTNVNATNVNATNATINSSIEIGNIADEVRNCSFNITTEIIDKKQQIHALFYKLDIVPIDKDNNRSEYRLINCNTSVIKQACPKISFDPIPIHYCTPAGYALLKCNDKNFNGTGPCKNVSSVQCTHGIKPVVSTQLLLNGSLAEDEIVIRSENITDNAKTIIVHLNKSVEINCTRPGNNTRISMTRGPGQVLYRTGDIIGDIRKAYCEVNGTKWGEVLTQVKRKLAEHFSNKTIIFQPQPPSGGDLEIITHHFNCRGEFFYCNTTKLFNHTNNDTMQYNDTITLPCRIKQIINMWQRVGQAMYAPPVRGRINCVSNITGILLTRDGGGTNSTNEIFRPQGGNIKDNWRSKLYKYKVVQIEPLGVAPTRARRRVVEREKRAVGIGALIFGFLGAAGSTMGAASITLTVQARQLLSGIVQQQSNLLRAIEAQQHLLQLTVWGIKQLQARVLALERYLKDQQLLGLWGCSGKIICTTNVPWNSTWSNKSYEEIWNNMTWIEWEREISNYTGQIYEILTKAQDQQDRNEKDLLELDKWASLWNWFNITNWLWYIKIFIMIVGGLIGLRIIVAVLSIVNRVRQGYSPLSFQTLPHHQREPDRPERIEEEGGEQGRDRSVRLVTGFLALAWDDLRSLCLFSYHRLRDFILIVTRTVELLGHSILKGLRRGWEGLKYLGNLLIYWGQELKISAISLLDATAIAVAGWTDRVIEVAQRAWRAILHIPTRIRQGLERALL</sequence>
<dbReference type="GO" id="GO:0052031">
    <property type="term" value="P:symbiont-mediated perturbation of host defense response"/>
    <property type="evidence" value="ECO:0007669"/>
    <property type="project" value="UniProtKB-UniRule"/>
</dbReference>
<evidence type="ECO:0000256" key="21">
    <source>
        <dbReference type="ARBA" id="ARBA00022890"/>
    </source>
</evidence>
<keyword evidence="21 32" id="KW-1164">Virus endocytosis by host</keyword>
<keyword evidence="22 32" id="KW-1133">Transmembrane helix</keyword>
<feature type="disulfide bond" evidence="32">
    <location>
        <begin position="224"/>
        <end position="253"/>
    </location>
</feature>
<feature type="chain" id="PRO_5023217376" description="Transmembrane protein gp41" evidence="32">
    <location>
        <begin position="509"/>
        <end position="860"/>
    </location>
</feature>
<feature type="region of interest" description="Fusion peptide" evidence="32">
    <location>
        <begin position="509"/>
        <end position="529"/>
    </location>
</feature>
<comment type="subcellular location">
    <subcellularLocation>
        <location evidence="3">Host cell membrane</location>
        <topology evidence="3">Peripheral membrane protein</topology>
    </subcellularLocation>
    <subcellularLocation>
        <location evidence="1">Host cell membrane</location>
        <topology evidence="1">Single-pass type I membrane protein</topology>
    </subcellularLocation>
    <subcellularLocation>
        <location evidence="2">Host endosome membrane</location>
        <topology evidence="2">Peripheral membrane protein</topology>
    </subcellularLocation>
    <subcellularLocation>
        <location evidence="5">Host endosome membrane</location>
        <topology evidence="5">Single-pass type I membrane protein</topology>
    </subcellularLocation>
    <subcellularLocation>
        <location evidence="6">Virion membrane</location>
        <topology evidence="6">Peripheral membrane protein</topology>
    </subcellularLocation>
    <subcellularLocation>
        <location evidence="4">Virion membrane</location>
        <topology evidence="4">Single-pass type I membrane protein</topology>
    </subcellularLocation>
</comment>
<dbReference type="EMBL" id="KF859741">
    <property type="protein sequence ID" value="AHC30141.1"/>
    <property type="molecule type" value="Genomic_RNA"/>
</dbReference>
<dbReference type="GO" id="GO:0039654">
    <property type="term" value="P:fusion of virus membrane with host endosome membrane"/>
    <property type="evidence" value="ECO:0007669"/>
    <property type="project" value="UniProtKB-UniRule"/>
</dbReference>
<keyword evidence="15 32" id="KW-0053">Apoptosis</keyword>
<keyword evidence="10 32" id="KW-1165">Clathrin-mediated endocytosis of virus by host</keyword>
<comment type="subcellular location">
    <molecule>Transmembrane protein gp41</molecule>
    <subcellularLocation>
        <location evidence="32">Virion membrane</location>
        <topology evidence="32">Single-pass type I membrane protein</topology>
    </subcellularLocation>
    <subcellularLocation>
        <location evidence="32">Host cell membrane</location>
        <topology evidence="32">Single-pass type I membrane protein</topology>
    </subcellularLocation>
    <subcellularLocation>
        <location evidence="32">Host endosome membrane</location>
        <topology evidence="32">Single-pass type I membrane protein</topology>
    </subcellularLocation>
    <text evidence="32">It is probably concentrated at the site of budding and incorporated into the virions possibly by contacts between the cytoplasmic tail of Env and the N-terminus of Gag.</text>
</comment>
<dbReference type="InterPro" id="IPR036377">
    <property type="entry name" value="Gp120_core_sf"/>
</dbReference>
<evidence type="ECO:0000256" key="23">
    <source>
        <dbReference type="ARBA" id="ARBA00023046"/>
    </source>
</evidence>
<dbReference type="InterPro" id="IPR000328">
    <property type="entry name" value="GP41-like"/>
</dbReference>
<evidence type="ECO:0000256" key="22">
    <source>
        <dbReference type="ARBA" id="ARBA00022989"/>
    </source>
</evidence>
<evidence type="ECO:0000256" key="2">
    <source>
        <dbReference type="ARBA" id="ARBA00004433"/>
    </source>
</evidence>
<keyword evidence="8 32" id="KW-1170">Fusion of virus membrane with host endosomal membrane</keyword>
<gene>
    <name evidence="32 37" type="primary">env</name>
</gene>
<evidence type="ECO:0000256" key="20">
    <source>
        <dbReference type="ARBA" id="ARBA00022879"/>
    </source>
</evidence>
<keyword evidence="27 32" id="KW-1015">Disulfide bond</keyword>
<evidence type="ECO:0000256" key="10">
    <source>
        <dbReference type="ARBA" id="ARBA00022570"/>
    </source>
</evidence>
<dbReference type="FunFam" id="1.10.287.210:FF:000001">
    <property type="entry name" value="Envelope glycoprotein gp160"/>
    <property type="match status" value="1"/>
</dbReference>
<comment type="function">
    <text evidence="32">Surface protein gp120: Attaches the virus to the host lymphoid cell by binding to the primary receptor CD4. This interaction induces a structural rearrangement creating a high affinity binding site for a chemokine coreceptor like CXCR4 and/or CCR5. Acts as a ligand for CD209/DC-SIGN and CLEC4M/DC-SIGNR, which are respectively found on dendritic cells (DCs), and on endothelial cells of liver sinusoids and lymph node sinuses. These interactions allow capture of viral particles at mucosal surfaces by these cells and subsequent transmission to permissive cells. HIV subverts the migration properties of dendritic cells to gain access to CD4+ T-cells in lymph nodes. Virus transmission to permissive T-cells occurs either in trans (without DCs infection, through viral capture and transmission), or in cis (following DCs productive infection, through the usual CD4-gp120 interaction), thereby inducing a robust infection. In trans infection, bound virions remain infectious over days and it is proposed that they are not degraded, but protected in non-lysosomal acidic organelles within the DCs close to the cell membrane thus contributing to the viral infectious potential during DCs' migration from the periphery to the lymphoid tissues. On arrival at lymphoid tissues, intact virions recycle back to DCs' cell surface allowing virus transmission to CD4+ T-cells.</text>
</comment>
<keyword evidence="30 32" id="KW-0449">Lipoprotein</keyword>
<feature type="chain" id="PRO_5023217375" description="Envelope glycoprotein gp160" evidence="32">
    <location>
        <begin position="32"/>
        <end position="860"/>
    </location>
</feature>
<evidence type="ECO:0000256" key="32">
    <source>
        <dbReference type="HAMAP-Rule" id="MF_04083"/>
    </source>
</evidence>
<keyword evidence="31 32" id="KW-1160">Virus entry into host cell</keyword>
<dbReference type="FunFam" id="2.170.40.20:FF:000003">
    <property type="entry name" value="Envelope glycoprotein gp160"/>
    <property type="match status" value="1"/>
</dbReference>
<evidence type="ECO:0000259" key="36">
    <source>
        <dbReference type="Pfam" id="PF00517"/>
    </source>
</evidence>
<evidence type="ECO:0000256" key="12">
    <source>
        <dbReference type="ARBA" id="ARBA00022595"/>
    </source>
</evidence>
<evidence type="ECO:0000256" key="24">
    <source>
        <dbReference type="ARBA" id="ARBA00023054"/>
    </source>
</evidence>
<evidence type="ECO:0000256" key="8">
    <source>
        <dbReference type="ARBA" id="ARBA00022510"/>
    </source>
</evidence>
<evidence type="ECO:0000256" key="7">
    <source>
        <dbReference type="ARBA" id="ARBA00022506"/>
    </source>
</evidence>
<evidence type="ECO:0000256" key="30">
    <source>
        <dbReference type="ARBA" id="ARBA00023288"/>
    </source>
</evidence>
<dbReference type="Gene3D" id="2.170.40.20">
    <property type="entry name" value="Human immunodeficiency virus 1, Gp160, envelope glycoprotein"/>
    <property type="match status" value="2"/>
</dbReference>
<evidence type="ECO:0000256" key="28">
    <source>
        <dbReference type="ARBA" id="ARBA00023180"/>
    </source>
</evidence>
<comment type="subcellular location">
    <molecule>Surface protein gp120</molecule>
    <subcellularLocation>
        <location evidence="32">Virion membrane</location>
        <topology evidence="32">Peripheral membrane protein</topology>
    </subcellularLocation>
    <subcellularLocation>
        <location evidence="32">Host cell membrane</location>
        <topology evidence="32">Peripheral membrane protein</topology>
    </subcellularLocation>
    <subcellularLocation>
        <location evidence="32">Host endosome membrane</location>
        <topology evidence="32">Single-pass type I membrane protein</topology>
    </subcellularLocation>
    <text evidence="32">The surface protein is not anchored to the viral envelope, but associates with the extravirion surface through its binding to TM. It is probably concentrated at the site of budding and incorporated into the virions possibly by contacts between the cytoplasmic tail of Env and the N-terminus of Gag.</text>
</comment>
<dbReference type="GO" id="GO:0019064">
    <property type="term" value="P:fusion of virus membrane with host plasma membrane"/>
    <property type="evidence" value="ECO:0007669"/>
    <property type="project" value="UniProtKB-UniRule"/>
</dbReference>
<comment type="domain">
    <text evidence="32">The CD4-binding region is targeted by the antibody b12.</text>
</comment>
<dbReference type="GO" id="GO:0016020">
    <property type="term" value="C:membrane"/>
    <property type="evidence" value="ECO:0007669"/>
    <property type="project" value="UniProtKB-UniRule"/>
</dbReference>
<evidence type="ECO:0000256" key="17">
    <source>
        <dbReference type="ARBA" id="ARBA00022804"/>
    </source>
</evidence>
<keyword evidence="29 32" id="KW-0899">Viral immunoevasion</keyword>
<feature type="region of interest" description="V5" evidence="32">
    <location>
        <begin position="458"/>
        <end position="468"/>
    </location>
</feature>
<comment type="PTM">
    <text evidence="32">Specific enzymatic cleavages in vivo yield mature proteins. Envelope glycoproteins are synthesized as a inactive precursor that is heavily N-glycosylated and processed likely by host cell furin in the Golgi to yield the mature SU and TM proteins. The cleavage site between SU and TM requires the minimal sequence [KR]-X-[KR]-R. About 2 of the 9 disulfide bonds of gp41 are reduced by P4HB/PDI, following binding to CD4 receptor.</text>
</comment>
<evidence type="ECO:0000256" key="15">
    <source>
        <dbReference type="ARBA" id="ARBA00022703"/>
    </source>
</evidence>
<evidence type="ECO:0000256" key="29">
    <source>
        <dbReference type="ARBA" id="ARBA00023280"/>
    </source>
</evidence>
<dbReference type="Proteomes" id="UP000172048">
    <property type="component" value="Segment"/>
</dbReference>
<keyword evidence="16 32" id="KW-0732">Signal</keyword>
<evidence type="ECO:0000256" key="3">
    <source>
        <dbReference type="ARBA" id="ARBA00004505"/>
    </source>
</evidence>
<evidence type="ECO:0000259" key="35">
    <source>
        <dbReference type="Pfam" id="PF00516"/>
    </source>
</evidence>
<evidence type="ECO:0000256" key="5">
    <source>
        <dbReference type="ARBA" id="ARBA00004578"/>
    </source>
</evidence>
<dbReference type="GO" id="GO:1903908">
    <property type="term" value="P:positive regulation of plasma membrane raft polarization"/>
    <property type="evidence" value="ECO:0007669"/>
    <property type="project" value="UniProtKB-UniRule"/>
</dbReference>
<organism evidence="37 38">
    <name type="scientific">Human immunodeficiency virus type 1</name>
    <name type="common">HIV-1</name>
    <dbReference type="NCBI Taxonomy" id="11676"/>
    <lineage>
        <taxon>Viruses</taxon>
        <taxon>Riboviria</taxon>
        <taxon>Pararnavirae</taxon>
        <taxon>Artverviricota</taxon>
        <taxon>Revtraviricetes</taxon>
        <taxon>Ortervirales</taxon>
        <taxon>Retroviridae</taxon>
        <taxon>Orthoretrovirinae</taxon>
        <taxon>Lentivirus</taxon>
        <taxon>Lentivirus humimdef1</taxon>
    </lineage>
</organism>
<evidence type="ECO:0000256" key="14">
    <source>
        <dbReference type="ARBA" id="ARBA00022692"/>
    </source>
</evidence>
<feature type="coiled-coil region" evidence="32">
    <location>
        <begin position="630"/>
        <end position="664"/>
    </location>
</feature>
<dbReference type="GO" id="GO:0020002">
    <property type="term" value="C:host cell plasma membrane"/>
    <property type="evidence" value="ECO:0007669"/>
    <property type="project" value="UniProtKB-SubCell"/>
</dbReference>
<feature type="region of interest" description="Disordered" evidence="34">
    <location>
        <begin position="715"/>
        <end position="739"/>
    </location>
</feature>
<keyword evidence="14 32" id="KW-0812">Transmembrane</keyword>
<dbReference type="GO" id="GO:0044175">
    <property type="term" value="C:host cell endosome membrane"/>
    <property type="evidence" value="ECO:0007669"/>
    <property type="project" value="UniProtKB-SubCell"/>
</dbReference>
<evidence type="ECO:0000256" key="25">
    <source>
        <dbReference type="ARBA" id="ARBA00023136"/>
    </source>
</evidence>
<comment type="subunit">
    <text evidence="32">The mature envelope protein (Env) consists of a homotrimer of non-covalently associated gp120-gp41 heterodimers. The resulting complex protrudes from the virus surface as a spike. There seems to be as few as 10 spikes on the average virion. Surface protein gp120 interacts with host CD4, CCR5 and CXCR4. Gp120 also interacts with the C-type lectins CD209/DC-SIGN and CLEC4M/DC-SIGNR (collectively referred to as DC-SIGN(R)). Gp120 and gp41 interact with GalCer. Gp120 interacts with host ITGA4/ITGB7 complex; on CD4+ T-cells, this interaction results in rapid activation of integrin ITGAL/LFA-1, which facilitates efficient cell-to-cell spreading of HIV-1. Gp120 interacts with cell-associated heparan sulfate; this interaction increases virus infectivity on permissive cells and may be involved in infection of CD4- cells.</text>
</comment>
<keyword evidence="12 32" id="KW-1162">Viral penetration into host cytoplasm</keyword>
<accession>V9QKE0</accession>
<comment type="miscellaneous">
    <text evidence="32">Inhibitors targeting HIV-1 viral envelope proteins are used as antiretroviral drugs. Attachment of virions to the cell surface via non-specific interactions and CD4 binding can be blocked by inhibitors that include cyanovirin-N, cyclotriazadisulfonamide analogs, PRO 2000, TNX 355 and PRO 542. In addition, BMS 806 can block CD4-induced conformational changes. Env interactions with the coreceptor molecules can be targeted by CCR5 antagonists including SCH-D, maraviroc (UK 427857) and aplaviroc (GW 873140), and the CXCR4 antagonist AMD 070. Fusion of viral and cellular membranes can be inhibited by peptides such as enfuvirtide and tifuvirtide (T 1249). Resistance to inhibitors associated with mutations in Env are observed. Most of the time, single mutations confer only a modest reduction in drug susceptibility. Combination of several mutations is usually required to develop a high-level drug resistance.</text>
</comment>
<dbReference type="CDD" id="cd09909">
    <property type="entry name" value="HIV-1-like_HR1-HR2"/>
    <property type="match status" value="1"/>
</dbReference>
<feature type="compositionally biased region" description="Basic and acidic residues" evidence="34">
    <location>
        <begin position="720"/>
        <end position="729"/>
    </location>
</feature>
<dbReference type="Gene3D" id="1.20.5.490">
    <property type="entry name" value="Single helix bin"/>
    <property type="match status" value="1"/>
</dbReference>
<keyword evidence="13 32" id="KW-0165">Cleavage on pair of basic residues</keyword>
<keyword evidence="11 32" id="KW-0945">Host-virus interaction</keyword>
<feature type="short sequence motif" description="Di-leucine internalization motif" evidence="32">
    <location>
        <begin position="859"/>
        <end position="860"/>
    </location>
</feature>
<feature type="site" description="Cleavage; by host furin" evidence="32">
    <location>
        <begin position="508"/>
        <end position="509"/>
    </location>
</feature>
<feature type="region of interest" description="Immunosuppression" evidence="32">
    <location>
        <begin position="571"/>
        <end position="589"/>
    </location>
</feature>
<feature type="transmembrane region" description="Helical" evidence="33">
    <location>
        <begin position="675"/>
        <end position="702"/>
    </location>
</feature>
<keyword evidence="19 32" id="KW-1043">Host membrane</keyword>
<dbReference type="FunFam" id="1.20.5.490:FF:000001">
    <property type="entry name" value="Envelope glycoprotein gp160"/>
    <property type="match status" value="1"/>
</dbReference>
<dbReference type="SUPFAM" id="SSF56502">
    <property type="entry name" value="gp120 core"/>
    <property type="match status" value="2"/>
</dbReference>
<comment type="similarity">
    <text evidence="32">Belongs to the HIV-1 env protein family.</text>
</comment>
<dbReference type="GO" id="GO:0019062">
    <property type="term" value="P:virion attachment to host cell"/>
    <property type="evidence" value="ECO:0007669"/>
    <property type="project" value="UniProtKB-UniRule"/>
</dbReference>
<comment type="PTM">
    <text evidence="32">Palmitoylation of the transmembrane protein and of Env polyprotein (prior to its proteolytic cleavage) is essential for their association with host cell membrane lipid rafts. Palmitoylation is therefore required for envelope trafficking to classical lipid rafts, but not for viral replication.</text>
</comment>
<evidence type="ECO:0000256" key="13">
    <source>
        <dbReference type="ARBA" id="ARBA00022685"/>
    </source>
</evidence>
<evidence type="ECO:0000256" key="9">
    <source>
        <dbReference type="ARBA" id="ARBA00022511"/>
    </source>
</evidence>
<keyword evidence="17 32" id="KW-1161">Viral attachment to host cell</keyword>
<keyword evidence="7 32" id="KW-1168">Fusion of virus membrane with host membrane</keyword>
<comment type="domain">
    <text evidence="32">The membrane proximal external region (MPER) present in gp41 is a tryptophan-rich region recognized by the antibodies 2F5, Z13, and 4E10. MPER seems to play a role in fusion.</text>
</comment>
<feature type="topological domain" description="Cytoplasmic" evidence="32">
    <location>
        <begin position="703"/>
        <end position="860"/>
    </location>
</feature>
<name>V9QKE0_HV1</name>
<keyword evidence="28 32" id="KW-0325">Glycoprotein</keyword>
<dbReference type="GO" id="GO:1903911">
    <property type="term" value="P:positive regulation of receptor clustering"/>
    <property type="evidence" value="ECO:0007669"/>
    <property type="project" value="UniProtKB-UniRule"/>
</dbReference>
<dbReference type="GO" id="GO:0019082">
    <property type="term" value="P:viral protein processing"/>
    <property type="evidence" value="ECO:0007669"/>
    <property type="project" value="UniProtKB-UniRule"/>
</dbReference>
<comment type="miscellaneous">
    <text evidence="32">HIV-1 lineages are divided in three main groups, M (for Major), O (for Outlier), and N (for New, or Non-M, Non-O). The vast majority of strains found worldwide belong to the group M. Group O seems to be endemic to and largely confined to Cameroon and neighboring countries in West Central Africa, where these viruses represent a small minority of HIV-1 strains. The group N is represented by a limited number of isolates from Cameroonian persons. The group M is further subdivided in 9 clades or subtypes (A to D, F to H, J and K).</text>
</comment>
<evidence type="ECO:0000256" key="4">
    <source>
        <dbReference type="ARBA" id="ARBA00004563"/>
    </source>
</evidence>
<dbReference type="Pfam" id="PF00516">
    <property type="entry name" value="GP120"/>
    <property type="match status" value="1"/>
</dbReference>
<evidence type="ECO:0000256" key="31">
    <source>
        <dbReference type="ARBA" id="ARBA00023296"/>
    </source>
</evidence>
<feature type="short sequence motif" description="YXXL motif; contains endocytosis signal" evidence="32">
    <location>
        <begin position="709"/>
        <end position="712"/>
    </location>
</feature>
<evidence type="ECO:0000256" key="6">
    <source>
        <dbReference type="ARBA" id="ARBA00004650"/>
    </source>
</evidence>
<protein>
    <recommendedName>
        <fullName evidence="32">Envelope glycoprotein gp160</fullName>
    </recommendedName>
    <alternativeName>
        <fullName evidence="32">Env polyprotein</fullName>
    </alternativeName>
    <component>
        <recommendedName>
            <fullName evidence="32">Surface protein gp120</fullName>
            <shortName evidence="32">SU</shortName>
        </recommendedName>
        <alternativeName>
            <fullName evidence="32">Glycoprotein 120</fullName>
            <shortName evidence="32">gp120</shortName>
        </alternativeName>
    </component>
    <component>
        <recommendedName>
            <fullName evidence="32">Transmembrane protein gp41</fullName>
            <shortName evidence="32">TM</shortName>
        </recommendedName>
        <alternativeName>
            <fullName evidence="32">Glycoprotein 41</fullName>
            <shortName evidence="32">gp41</shortName>
        </alternativeName>
    </component>
</protein>
<dbReference type="SUPFAM" id="SSF58069">
    <property type="entry name" value="Virus ectodomain"/>
    <property type="match status" value="1"/>
</dbReference>
<feature type="disulfide bond" evidence="32">
    <location>
        <begin position="53"/>
        <end position="73"/>
    </location>
</feature>
<comment type="PTM">
    <text evidence="32">Highly glycosylated by host. The high number of glycan on the protein is reffered to as 'glycan shield' because it contributes to hide protein sequence from adaptive immune system.</text>
</comment>
<dbReference type="FunFam" id="2.170.40.20:FF:000004">
    <property type="entry name" value="Envelope glycoprotein gp160"/>
    <property type="match status" value="1"/>
</dbReference>
<comment type="domain">
    <text evidence="32">The YXXL motif is involved in determining the exact site of viral release at the surface of infected mononuclear cells and promotes endocytosis. YXXL and di-leucine endocytosis motifs interact directly or indirectly with the clathrin adapter complexes, opperate independently, and their activities are not additive.</text>
</comment>
<feature type="domain" description="Human immunodeficiency virus 1 envelope glycoprotein Gp120" evidence="35">
    <location>
        <begin position="33"/>
        <end position="508"/>
    </location>
</feature>
<comment type="domain">
    <text evidence="32">Some of the most genetically diverse regions of the viral genome are present in Env. They are called variable regions 1 through 5 (V1 through V5). Coreceptor usage of gp120 is determined mainly by the primary structure of the third variable region (V3) in the outer domain of gp120. The sequence of V3 determines which coreceptor, CCR5 and/or CXCR4 (corresponding to R5/macrophage, X4/T cell and R5X4/T cell and macrophage tropism), is used to trigger the fusion potential of the Env complex, and hence which cells the virus can infect. Binding to CCR5 involves a region adjacent in addition to V3.</text>
</comment>
<keyword evidence="23 32" id="KW-1039">Host endosome</keyword>
<keyword evidence="26 32" id="KW-0564">Palmitate</keyword>
<evidence type="ECO:0000256" key="16">
    <source>
        <dbReference type="ARBA" id="ARBA00022729"/>
    </source>
</evidence>
<feature type="disulfide bond" evidence="32">
    <location>
        <begin position="595"/>
        <end position="601"/>
    </location>
</feature>
<dbReference type="GO" id="GO:0055036">
    <property type="term" value="C:virion membrane"/>
    <property type="evidence" value="ECO:0007669"/>
    <property type="project" value="UniProtKB-SubCell"/>
</dbReference>
<keyword evidence="9 32" id="KW-1032">Host cell membrane</keyword>
<comment type="function">
    <text evidence="32">Envelope glycoprotein gp160: Oligomerizes in the host endoplasmic reticulum into predominantly trimers. In a second time, gp160 transits in the host Golgi, where glycosylation is completed. The precursor is then proteolytically cleaved in the trans-Golgi and thereby activated by cellular furin or furin-like proteases to produce gp120 and gp41.</text>
</comment>
<evidence type="ECO:0000256" key="1">
    <source>
        <dbReference type="ARBA" id="ARBA00004402"/>
    </source>
</evidence>
<evidence type="ECO:0000256" key="27">
    <source>
        <dbReference type="ARBA" id="ARBA00023157"/>
    </source>
</evidence>
<feature type="transmembrane region" description="Helical" evidence="33">
    <location>
        <begin position="16"/>
        <end position="35"/>
    </location>
</feature>
<evidence type="ECO:0000256" key="19">
    <source>
        <dbReference type="ARBA" id="ARBA00022870"/>
    </source>
</evidence>